<dbReference type="Gene3D" id="3.40.50.2300">
    <property type="match status" value="1"/>
</dbReference>
<dbReference type="InterPro" id="IPR011006">
    <property type="entry name" value="CheY-like_superfamily"/>
</dbReference>
<dbReference type="PROSITE" id="PS50887">
    <property type="entry name" value="GGDEF"/>
    <property type="match status" value="1"/>
</dbReference>
<evidence type="ECO:0000256" key="1">
    <source>
        <dbReference type="PROSITE-ProRule" id="PRU00169"/>
    </source>
</evidence>
<keyword evidence="2" id="KW-0175">Coiled coil</keyword>
<dbReference type="PANTHER" id="PTHR44757">
    <property type="entry name" value="DIGUANYLATE CYCLASE DGCP"/>
    <property type="match status" value="1"/>
</dbReference>
<dbReference type="CDD" id="cd01949">
    <property type="entry name" value="GGDEF"/>
    <property type="match status" value="1"/>
</dbReference>
<dbReference type="Gene3D" id="3.30.450.40">
    <property type="match status" value="1"/>
</dbReference>
<dbReference type="InterPro" id="IPR001633">
    <property type="entry name" value="EAL_dom"/>
</dbReference>
<gene>
    <name evidence="7" type="ORF">E8L03_16040</name>
</gene>
<dbReference type="InterPro" id="IPR029016">
    <property type="entry name" value="GAF-like_dom_sf"/>
</dbReference>
<dbReference type="CDD" id="cd01948">
    <property type="entry name" value="EAL"/>
    <property type="match status" value="1"/>
</dbReference>
<evidence type="ECO:0000259" key="3">
    <source>
        <dbReference type="PROSITE" id="PS50110"/>
    </source>
</evidence>
<dbReference type="NCBIfam" id="TIGR00229">
    <property type="entry name" value="sensory_box"/>
    <property type="match status" value="1"/>
</dbReference>
<dbReference type="SUPFAM" id="SSF55073">
    <property type="entry name" value="Nucleotide cyclase"/>
    <property type="match status" value="1"/>
</dbReference>
<evidence type="ECO:0000256" key="2">
    <source>
        <dbReference type="SAM" id="Coils"/>
    </source>
</evidence>
<dbReference type="SUPFAM" id="SSF141868">
    <property type="entry name" value="EAL domain-like"/>
    <property type="match status" value="1"/>
</dbReference>
<dbReference type="SUPFAM" id="SSF55785">
    <property type="entry name" value="PYP-like sensor domain (PAS domain)"/>
    <property type="match status" value="1"/>
</dbReference>
<dbReference type="Pfam" id="PF00072">
    <property type="entry name" value="Response_reg"/>
    <property type="match status" value="1"/>
</dbReference>
<dbReference type="InterPro" id="IPR001789">
    <property type="entry name" value="Sig_transdc_resp-reg_receiver"/>
</dbReference>
<sequence length="920" mass="102356">MESAPRRGCAGSRRRQRAWNRQAVRSITFSPRVDIMDGMDQADTSTNHTILVVDDEPINIRVLHAYLERAGHSVLEAQSGQSALEKADLQPDLILLDVMMPMMDGLETCRRLKENEVTRGIPVIFLSALSDTEFKTRALEAGGVDYVTKPFDSKELLARVDTHLTLRDQERQIRQYADNLEAMVEERTRDLRAAEAELLRDYDIQSVVNDLLRISLDEVTLDEFLDQSLGMILDVPLLSFEDRGAIFVDCDETGELRLACSRNLSGDILDNCPWPMITSCPYSAEAAAKGVVVATDPGPDGGKRRHICAPIAYAGSLLGVIDIYLKDGHSPDSKEMEFLNMMANTLARVILYKRAIRDLVKSEKHYRTIFESAGTAKAITDAHGAILLANMEFQRITGLTEQALKFVNFYDVIHPEDRAEAREFVALSVANEEHAGTLEVRLGDAGGSMQSYSTLTVSALPDENEHVISLVDVTDRKRAEQQVLYNARHDALTGLPNRVMLLSTLGEAVRRARTEPGWKFVVLILDLDRFNIINESLGHTIGDRLLVAMAGRLKSLVGSSGLLCRLGGDEFAVLLQGVEDIAMGESLAREILQVVRQPFAFGEQEIVTTSSLGIATSDIGYDRPEDVLRDADTALHRAKLLGKARFEVFDYEMHIKARKLMQLVTDMRQALKRSEFILHYQPIISFASGRVIGVEALIRWQHPTHGLVSPVEFIPVAEESGLILPIGQRVLEESCRAITRLNAQTDIELMLSVNISGKQFAQEDLFDVVKRALIVSGLKPRNLKLEITESVVMENAKQAIELLKRLKSLDLQVSIDDFGTGYSSLSYLHRFPVDMLKIDRSFVSMMEAGSDNLEIARTIVSLAHSLSLEVVAEGVETVAQQDMLRELGCEFGQGFYYAKPMSEEDLLASGVLTTHWPMGE</sequence>
<keyword evidence="1" id="KW-0597">Phosphoprotein</keyword>
<dbReference type="SMART" id="SM00091">
    <property type="entry name" value="PAS"/>
    <property type="match status" value="1"/>
</dbReference>
<dbReference type="SMART" id="SM00448">
    <property type="entry name" value="REC"/>
    <property type="match status" value="1"/>
</dbReference>
<dbReference type="InterPro" id="IPR000014">
    <property type="entry name" value="PAS"/>
</dbReference>
<dbReference type="PROSITE" id="PS50112">
    <property type="entry name" value="PAS"/>
    <property type="match status" value="1"/>
</dbReference>
<feature type="domain" description="PAS" evidence="4">
    <location>
        <begin position="362"/>
        <end position="432"/>
    </location>
</feature>
<feature type="coiled-coil region" evidence="2">
    <location>
        <begin position="166"/>
        <end position="197"/>
    </location>
</feature>
<dbReference type="Gene3D" id="3.30.70.270">
    <property type="match status" value="1"/>
</dbReference>
<name>A0ABX6NKX1_9BACT</name>
<dbReference type="SUPFAM" id="SSF55781">
    <property type="entry name" value="GAF domain-like"/>
    <property type="match status" value="1"/>
</dbReference>
<dbReference type="PROSITE" id="PS50110">
    <property type="entry name" value="RESPONSE_REGULATORY"/>
    <property type="match status" value="1"/>
</dbReference>
<dbReference type="Pfam" id="PF00989">
    <property type="entry name" value="PAS"/>
    <property type="match status" value="1"/>
</dbReference>
<feature type="domain" description="GGDEF" evidence="6">
    <location>
        <begin position="518"/>
        <end position="651"/>
    </location>
</feature>
<dbReference type="SUPFAM" id="SSF52172">
    <property type="entry name" value="CheY-like"/>
    <property type="match status" value="1"/>
</dbReference>
<evidence type="ECO:0000259" key="6">
    <source>
        <dbReference type="PROSITE" id="PS50887"/>
    </source>
</evidence>
<evidence type="ECO:0000259" key="5">
    <source>
        <dbReference type="PROSITE" id="PS50883"/>
    </source>
</evidence>
<dbReference type="CDD" id="cd00130">
    <property type="entry name" value="PAS"/>
    <property type="match status" value="1"/>
</dbReference>
<dbReference type="SMART" id="SM00052">
    <property type="entry name" value="EAL"/>
    <property type="match status" value="1"/>
</dbReference>
<dbReference type="InterPro" id="IPR043128">
    <property type="entry name" value="Rev_trsase/Diguanyl_cyclase"/>
</dbReference>
<dbReference type="InterPro" id="IPR035919">
    <property type="entry name" value="EAL_sf"/>
</dbReference>
<keyword evidence="8" id="KW-1185">Reference proteome</keyword>
<dbReference type="Gene3D" id="3.20.20.450">
    <property type="entry name" value="EAL domain"/>
    <property type="match status" value="1"/>
</dbReference>
<proteinExistence type="predicted"/>
<accession>A0ABX6NKX1</accession>
<evidence type="ECO:0000313" key="7">
    <source>
        <dbReference type="EMBL" id="QJT10347.1"/>
    </source>
</evidence>
<dbReference type="InterPro" id="IPR013767">
    <property type="entry name" value="PAS_fold"/>
</dbReference>
<dbReference type="InterPro" id="IPR035965">
    <property type="entry name" value="PAS-like_dom_sf"/>
</dbReference>
<feature type="modified residue" description="4-aspartylphosphate" evidence="1">
    <location>
        <position position="97"/>
    </location>
</feature>
<organism evidence="7 8">
    <name type="scientific">Oceanidesulfovibrio marinus</name>
    <dbReference type="NCBI Taxonomy" id="370038"/>
    <lineage>
        <taxon>Bacteria</taxon>
        <taxon>Pseudomonadati</taxon>
        <taxon>Thermodesulfobacteriota</taxon>
        <taxon>Desulfovibrionia</taxon>
        <taxon>Desulfovibrionales</taxon>
        <taxon>Desulfovibrionaceae</taxon>
        <taxon>Oceanidesulfovibrio</taxon>
    </lineage>
</organism>
<dbReference type="Gene3D" id="3.30.450.20">
    <property type="entry name" value="PAS domain"/>
    <property type="match status" value="1"/>
</dbReference>
<dbReference type="InterPro" id="IPR052155">
    <property type="entry name" value="Biofilm_reg_signaling"/>
</dbReference>
<dbReference type="PROSITE" id="PS50883">
    <property type="entry name" value="EAL"/>
    <property type="match status" value="1"/>
</dbReference>
<evidence type="ECO:0000313" key="8">
    <source>
        <dbReference type="Proteomes" id="UP000503251"/>
    </source>
</evidence>
<dbReference type="CDD" id="cd19920">
    <property type="entry name" value="REC_PA4781-like"/>
    <property type="match status" value="1"/>
</dbReference>
<dbReference type="InterPro" id="IPR029787">
    <property type="entry name" value="Nucleotide_cyclase"/>
</dbReference>
<dbReference type="SMART" id="SM00267">
    <property type="entry name" value="GGDEF"/>
    <property type="match status" value="1"/>
</dbReference>
<dbReference type="Pfam" id="PF00563">
    <property type="entry name" value="EAL"/>
    <property type="match status" value="1"/>
</dbReference>
<dbReference type="PANTHER" id="PTHR44757:SF2">
    <property type="entry name" value="BIOFILM ARCHITECTURE MAINTENANCE PROTEIN MBAA"/>
    <property type="match status" value="1"/>
</dbReference>
<dbReference type="Pfam" id="PF00990">
    <property type="entry name" value="GGDEF"/>
    <property type="match status" value="1"/>
</dbReference>
<protein>
    <submittedName>
        <fullName evidence="7">EAL domain-containing protein</fullName>
    </submittedName>
</protein>
<dbReference type="NCBIfam" id="TIGR00254">
    <property type="entry name" value="GGDEF"/>
    <property type="match status" value="1"/>
</dbReference>
<reference evidence="7 8" key="1">
    <citation type="submission" date="2019-04" db="EMBL/GenBank/DDBJ databases">
        <title>Isolation and culture of sulfate reducing bacteria from the cold seep of the South China Sea.</title>
        <authorList>
            <person name="Sun C."/>
            <person name="Liu R."/>
        </authorList>
    </citation>
    <scope>NUCLEOTIDE SEQUENCE [LARGE SCALE GENOMIC DNA]</scope>
    <source>
        <strain evidence="7 8">CS1</strain>
    </source>
</reference>
<dbReference type="Proteomes" id="UP000503251">
    <property type="component" value="Chromosome"/>
</dbReference>
<dbReference type="InterPro" id="IPR000160">
    <property type="entry name" value="GGDEF_dom"/>
</dbReference>
<evidence type="ECO:0000259" key="4">
    <source>
        <dbReference type="PROSITE" id="PS50112"/>
    </source>
</evidence>
<dbReference type="EMBL" id="CP039543">
    <property type="protein sequence ID" value="QJT10347.1"/>
    <property type="molecule type" value="Genomic_DNA"/>
</dbReference>
<feature type="domain" description="EAL" evidence="5">
    <location>
        <begin position="660"/>
        <end position="914"/>
    </location>
</feature>
<feature type="domain" description="Response regulatory" evidence="3">
    <location>
        <begin position="49"/>
        <end position="164"/>
    </location>
</feature>